<reference evidence="3" key="1">
    <citation type="journal article" date="2019" name="Int. J. Syst. Evol. Microbiol.">
        <title>The Global Catalogue of Microorganisms (GCM) 10K type strain sequencing project: providing services to taxonomists for standard genome sequencing and annotation.</title>
        <authorList>
            <consortium name="The Broad Institute Genomics Platform"/>
            <consortium name="The Broad Institute Genome Sequencing Center for Infectious Disease"/>
            <person name="Wu L."/>
            <person name="Ma J."/>
        </authorList>
    </citation>
    <scope>NUCLEOTIDE SEQUENCE [LARGE SCALE GENOMIC DNA]</scope>
    <source>
        <strain evidence="3">CCUG 51308</strain>
    </source>
</reference>
<evidence type="ECO:0000313" key="2">
    <source>
        <dbReference type="EMBL" id="MFC7292687.1"/>
    </source>
</evidence>
<gene>
    <name evidence="2" type="ORF">ACFQS8_13730</name>
</gene>
<sequence>MLDAAKLRIIVGLGGALIGFVGLCCLFAAITIALAYWLGWIEATLIVGLTLLAISGVCIYYCIRPQKSAVSEIENIETATAEALADLPYDAVQSMIRKRPFAAVAIAMIAGYVGVKDPDEIVKNMQRLVFAII</sequence>
<dbReference type="RefSeq" id="WP_382168321.1">
    <property type="nucleotide sequence ID" value="NZ_JBHTBR010000005.1"/>
</dbReference>
<comment type="caution">
    <text evidence="2">The sequence shown here is derived from an EMBL/GenBank/DDBJ whole genome shotgun (WGS) entry which is preliminary data.</text>
</comment>
<dbReference type="Proteomes" id="UP001596492">
    <property type="component" value="Unassembled WGS sequence"/>
</dbReference>
<protein>
    <recommendedName>
        <fullName evidence="4">Phage holin family protein</fullName>
    </recommendedName>
</protein>
<organism evidence="2 3">
    <name type="scientific">Hirschia litorea</name>
    <dbReference type="NCBI Taxonomy" id="1199156"/>
    <lineage>
        <taxon>Bacteria</taxon>
        <taxon>Pseudomonadati</taxon>
        <taxon>Pseudomonadota</taxon>
        <taxon>Alphaproteobacteria</taxon>
        <taxon>Hyphomonadales</taxon>
        <taxon>Hyphomonadaceae</taxon>
        <taxon>Hirschia</taxon>
    </lineage>
</organism>
<evidence type="ECO:0008006" key="4">
    <source>
        <dbReference type="Google" id="ProtNLM"/>
    </source>
</evidence>
<feature type="transmembrane region" description="Helical" evidence="1">
    <location>
        <begin position="43"/>
        <end position="63"/>
    </location>
</feature>
<proteinExistence type="predicted"/>
<evidence type="ECO:0000256" key="1">
    <source>
        <dbReference type="SAM" id="Phobius"/>
    </source>
</evidence>
<keyword evidence="3" id="KW-1185">Reference proteome</keyword>
<evidence type="ECO:0000313" key="3">
    <source>
        <dbReference type="Proteomes" id="UP001596492"/>
    </source>
</evidence>
<name>A0ABW2INP7_9PROT</name>
<feature type="transmembrane region" description="Helical" evidence="1">
    <location>
        <begin position="7"/>
        <end position="37"/>
    </location>
</feature>
<keyword evidence="1" id="KW-0472">Membrane</keyword>
<dbReference type="EMBL" id="JBHTBR010000005">
    <property type="protein sequence ID" value="MFC7292687.1"/>
    <property type="molecule type" value="Genomic_DNA"/>
</dbReference>
<keyword evidence="1" id="KW-1133">Transmembrane helix</keyword>
<keyword evidence="1" id="KW-0812">Transmembrane</keyword>
<accession>A0ABW2INP7</accession>